<dbReference type="Proteomes" id="UP000250583">
    <property type="component" value="Unassembled WGS sequence"/>
</dbReference>
<comment type="caution">
    <text evidence="1">The sequence shown here is derived from an EMBL/GenBank/DDBJ whole genome shotgun (WGS) entry which is preliminary data.</text>
</comment>
<organism evidence="1 2">
    <name type="scientific">Faecalibacterium prausnitzii</name>
    <dbReference type="NCBI Taxonomy" id="853"/>
    <lineage>
        <taxon>Bacteria</taxon>
        <taxon>Bacillati</taxon>
        <taxon>Bacillota</taxon>
        <taxon>Clostridia</taxon>
        <taxon>Eubacteriales</taxon>
        <taxon>Oscillospiraceae</taxon>
        <taxon>Faecalibacterium</taxon>
    </lineage>
</organism>
<proteinExistence type="predicted"/>
<evidence type="ECO:0000313" key="2">
    <source>
        <dbReference type="Proteomes" id="UP000250583"/>
    </source>
</evidence>
<name>A0A329UK19_9FIRM</name>
<sequence>MTEKERLIQEKLKDKEYCDVLSEVRRLLACWYGADVIPEKDRAEFKRKTAEKLREIIRQVLGDPQQGT</sequence>
<dbReference type="EMBL" id="PRLE01000001">
    <property type="protein sequence ID" value="RAW61300.1"/>
    <property type="molecule type" value="Genomic_DNA"/>
</dbReference>
<accession>A0A329UK19</accession>
<reference evidence="1 2" key="1">
    <citation type="submission" date="2018-02" db="EMBL/GenBank/DDBJ databases">
        <title>Complete genome sequencing of Faecalibacterium prausnitzii strains isolated from the human gut.</title>
        <authorList>
            <person name="Fitzgerald B.C."/>
            <person name="Shkoporov A.N."/>
            <person name="Ross P.R."/>
            <person name="Hill C."/>
        </authorList>
    </citation>
    <scope>NUCLEOTIDE SEQUENCE [LARGE SCALE GENOMIC DNA]</scope>
    <source>
        <strain evidence="1 2">APC923/61-1</strain>
    </source>
</reference>
<evidence type="ECO:0000313" key="1">
    <source>
        <dbReference type="EMBL" id="RAW61300.1"/>
    </source>
</evidence>
<gene>
    <name evidence="1" type="ORF">C4N22_01020</name>
</gene>
<dbReference type="AlphaFoldDB" id="A0A329UK19"/>
<dbReference type="RefSeq" id="WP_112147659.1">
    <property type="nucleotide sequence ID" value="NZ_PRLE01000001.1"/>
</dbReference>
<protein>
    <submittedName>
        <fullName evidence="1">Uncharacterized protein</fullName>
    </submittedName>
</protein>